<protein>
    <submittedName>
        <fullName evidence="1">Uncharacterized protein</fullName>
    </submittedName>
</protein>
<sequence>MDTEKEDDEYNLDEEDNLLDNEVVWLASLINEAAAPEGEEIDELEMDYNPRDLLGKVLTLINQSLL</sequence>
<evidence type="ECO:0000313" key="1">
    <source>
        <dbReference type="EMBL" id="KIM78724.1"/>
    </source>
</evidence>
<accession>A0A0C3FFZ4</accession>
<dbReference type="Proteomes" id="UP000054166">
    <property type="component" value="Unassembled WGS sequence"/>
</dbReference>
<dbReference type="AlphaFoldDB" id="A0A0C3FFZ4"/>
<organism evidence="1 2">
    <name type="scientific">Piloderma croceum (strain F 1598)</name>
    <dbReference type="NCBI Taxonomy" id="765440"/>
    <lineage>
        <taxon>Eukaryota</taxon>
        <taxon>Fungi</taxon>
        <taxon>Dikarya</taxon>
        <taxon>Basidiomycota</taxon>
        <taxon>Agaricomycotina</taxon>
        <taxon>Agaricomycetes</taxon>
        <taxon>Agaricomycetidae</taxon>
        <taxon>Atheliales</taxon>
        <taxon>Atheliaceae</taxon>
        <taxon>Piloderma</taxon>
    </lineage>
</organism>
<reference evidence="2" key="2">
    <citation type="submission" date="2015-01" db="EMBL/GenBank/DDBJ databases">
        <title>Evolutionary Origins and Diversification of the Mycorrhizal Mutualists.</title>
        <authorList>
            <consortium name="DOE Joint Genome Institute"/>
            <consortium name="Mycorrhizal Genomics Consortium"/>
            <person name="Kohler A."/>
            <person name="Kuo A."/>
            <person name="Nagy L.G."/>
            <person name="Floudas D."/>
            <person name="Copeland A."/>
            <person name="Barry K.W."/>
            <person name="Cichocki N."/>
            <person name="Veneault-Fourrey C."/>
            <person name="LaButti K."/>
            <person name="Lindquist E.A."/>
            <person name="Lipzen A."/>
            <person name="Lundell T."/>
            <person name="Morin E."/>
            <person name="Murat C."/>
            <person name="Riley R."/>
            <person name="Ohm R."/>
            <person name="Sun H."/>
            <person name="Tunlid A."/>
            <person name="Henrissat B."/>
            <person name="Grigoriev I.V."/>
            <person name="Hibbett D.S."/>
            <person name="Martin F."/>
        </authorList>
    </citation>
    <scope>NUCLEOTIDE SEQUENCE [LARGE SCALE GENOMIC DNA]</scope>
    <source>
        <strain evidence="2">F 1598</strain>
    </source>
</reference>
<gene>
    <name evidence="1" type="ORF">PILCRDRAFT_10947</name>
</gene>
<name>A0A0C3FFZ4_PILCF</name>
<evidence type="ECO:0000313" key="2">
    <source>
        <dbReference type="Proteomes" id="UP000054166"/>
    </source>
</evidence>
<keyword evidence="2" id="KW-1185">Reference proteome</keyword>
<reference evidence="1 2" key="1">
    <citation type="submission" date="2014-04" db="EMBL/GenBank/DDBJ databases">
        <authorList>
            <consortium name="DOE Joint Genome Institute"/>
            <person name="Kuo A."/>
            <person name="Tarkka M."/>
            <person name="Buscot F."/>
            <person name="Kohler A."/>
            <person name="Nagy L.G."/>
            <person name="Floudas D."/>
            <person name="Copeland A."/>
            <person name="Barry K.W."/>
            <person name="Cichocki N."/>
            <person name="Veneault-Fourrey C."/>
            <person name="LaButti K."/>
            <person name="Lindquist E.A."/>
            <person name="Lipzen A."/>
            <person name="Lundell T."/>
            <person name="Morin E."/>
            <person name="Murat C."/>
            <person name="Sun H."/>
            <person name="Tunlid A."/>
            <person name="Henrissat B."/>
            <person name="Grigoriev I.V."/>
            <person name="Hibbett D.S."/>
            <person name="Martin F."/>
            <person name="Nordberg H.P."/>
            <person name="Cantor M.N."/>
            <person name="Hua S.X."/>
        </authorList>
    </citation>
    <scope>NUCLEOTIDE SEQUENCE [LARGE SCALE GENOMIC DNA]</scope>
    <source>
        <strain evidence="1 2">F 1598</strain>
    </source>
</reference>
<dbReference type="InParanoid" id="A0A0C3FFZ4"/>
<dbReference type="HOGENOM" id="CLU_2832063_0_0_1"/>
<proteinExistence type="predicted"/>
<dbReference type="EMBL" id="KN833014">
    <property type="protein sequence ID" value="KIM78724.1"/>
    <property type="molecule type" value="Genomic_DNA"/>
</dbReference>